<organism evidence="3 4">
    <name type="scientific">Dorcoceras hygrometricum</name>
    <dbReference type="NCBI Taxonomy" id="472368"/>
    <lineage>
        <taxon>Eukaryota</taxon>
        <taxon>Viridiplantae</taxon>
        <taxon>Streptophyta</taxon>
        <taxon>Embryophyta</taxon>
        <taxon>Tracheophyta</taxon>
        <taxon>Spermatophyta</taxon>
        <taxon>Magnoliopsida</taxon>
        <taxon>eudicotyledons</taxon>
        <taxon>Gunneridae</taxon>
        <taxon>Pentapetalae</taxon>
        <taxon>asterids</taxon>
        <taxon>lamiids</taxon>
        <taxon>Lamiales</taxon>
        <taxon>Gesneriaceae</taxon>
        <taxon>Didymocarpoideae</taxon>
        <taxon>Trichosporeae</taxon>
        <taxon>Loxocarpinae</taxon>
        <taxon>Dorcoceras</taxon>
    </lineage>
</organism>
<keyword evidence="1" id="KW-0175">Coiled coil</keyword>
<evidence type="ECO:0000256" key="2">
    <source>
        <dbReference type="SAM" id="MobiDB-lite"/>
    </source>
</evidence>
<gene>
    <name evidence="3" type="ORF">F511_15765</name>
</gene>
<dbReference type="AlphaFoldDB" id="A0A2Z7CLY8"/>
<evidence type="ECO:0000313" key="4">
    <source>
        <dbReference type="Proteomes" id="UP000250235"/>
    </source>
</evidence>
<feature type="coiled-coil region" evidence="1">
    <location>
        <begin position="311"/>
        <end position="338"/>
    </location>
</feature>
<name>A0A2Z7CLY8_9LAMI</name>
<accession>A0A2Z7CLY8</accession>
<proteinExistence type="predicted"/>
<dbReference type="Proteomes" id="UP000250235">
    <property type="component" value="Unassembled WGS sequence"/>
</dbReference>
<evidence type="ECO:0000256" key="1">
    <source>
        <dbReference type="SAM" id="Coils"/>
    </source>
</evidence>
<protein>
    <submittedName>
        <fullName evidence="3">Uncharacterized protein</fullName>
    </submittedName>
</protein>
<evidence type="ECO:0000313" key="3">
    <source>
        <dbReference type="EMBL" id="KZV48110.1"/>
    </source>
</evidence>
<feature type="region of interest" description="Disordered" evidence="2">
    <location>
        <begin position="183"/>
        <end position="218"/>
    </location>
</feature>
<reference evidence="3 4" key="1">
    <citation type="journal article" date="2015" name="Proc. Natl. Acad. Sci. U.S.A.">
        <title>The resurrection genome of Boea hygrometrica: A blueprint for survival of dehydration.</title>
        <authorList>
            <person name="Xiao L."/>
            <person name="Yang G."/>
            <person name="Zhang L."/>
            <person name="Yang X."/>
            <person name="Zhao S."/>
            <person name="Ji Z."/>
            <person name="Zhou Q."/>
            <person name="Hu M."/>
            <person name="Wang Y."/>
            <person name="Chen M."/>
            <person name="Xu Y."/>
            <person name="Jin H."/>
            <person name="Xiao X."/>
            <person name="Hu G."/>
            <person name="Bao F."/>
            <person name="Hu Y."/>
            <person name="Wan P."/>
            <person name="Li L."/>
            <person name="Deng X."/>
            <person name="Kuang T."/>
            <person name="Xiang C."/>
            <person name="Zhu J.K."/>
            <person name="Oliver M.J."/>
            <person name="He Y."/>
        </authorList>
    </citation>
    <scope>NUCLEOTIDE SEQUENCE [LARGE SCALE GENOMIC DNA]</scope>
    <source>
        <strain evidence="4">cv. XS01</strain>
    </source>
</reference>
<feature type="compositionally biased region" description="Low complexity" evidence="2">
    <location>
        <begin position="186"/>
        <end position="205"/>
    </location>
</feature>
<keyword evidence="4" id="KW-1185">Reference proteome</keyword>
<dbReference type="EMBL" id="KQ994491">
    <property type="protein sequence ID" value="KZV48110.1"/>
    <property type="molecule type" value="Genomic_DNA"/>
</dbReference>
<sequence>MYIITKYREMLIRKFLEARRSNFESGTPTTAIDLKVLDLLSDAHRIALEKLMEQLKIHKLEWTRPSISSLFGADIQRGGILSRFHPSVKYWVRQLILIDGSWTVVEDTDRWICECSATTSSERTPLPQEPAVEILALICIFIEPPVGTYNLCRDLIVVGPFVDIETDPAECLGVFRRRPDANQNFSSSSSLRSANLSSSRSSASSGPQIDFTDDIPEIQSSDDIPQIEETTAVIPHISLPAAAVPSTCYIESFSQLRATVDKISTEQVQTRFHIDELKAALSKKISNLEIAFLTSSDNQDRVVHVQNDVLRKEMQVQKAALSKELDDIRKEMQDHKAAIAHDLLEFRVEAQEKFNTLSAHLFEIIAYINKGHCQASCSTQINTCGS</sequence>